<accession>A0A4Y2NW90</accession>
<reference evidence="1 2" key="1">
    <citation type="journal article" date="2019" name="Sci. Rep.">
        <title>Orb-weaving spider Araneus ventricosus genome elucidates the spidroin gene catalogue.</title>
        <authorList>
            <person name="Kono N."/>
            <person name="Nakamura H."/>
            <person name="Ohtoshi R."/>
            <person name="Moran D.A.P."/>
            <person name="Shinohara A."/>
            <person name="Yoshida Y."/>
            <person name="Fujiwara M."/>
            <person name="Mori M."/>
            <person name="Tomita M."/>
            <person name="Arakawa K."/>
        </authorList>
    </citation>
    <scope>NUCLEOTIDE SEQUENCE [LARGE SCALE GENOMIC DNA]</scope>
</reference>
<dbReference type="Proteomes" id="UP000499080">
    <property type="component" value="Unassembled WGS sequence"/>
</dbReference>
<proteinExistence type="predicted"/>
<dbReference type="EMBL" id="BGPR01129492">
    <property type="protein sequence ID" value="GBN42207.1"/>
    <property type="molecule type" value="Genomic_DNA"/>
</dbReference>
<name>A0A4Y2NW90_ARAVE</name>
<protein>
    <submittedName>
        <fullName evidence="1">Uncharacterized protein</fullName>
    </submittedName>
</protein>
<sequence>MGRTIFRQPFDDKIAAPRVYPRFRTDIVSRLYEIPSPVLSSPNSRRSPFFSISASSGNSLPIKPKPLQPHLLKKTLQENISSTQMVQKGFDF</sequence>
<comment type="caution">
    <text evidence="1">The sequence shown here is derived from an EMBL/GenBank/DDBJ whole genome shotgun (WGS) entry which is preliminary data.</text>
</comment>
<evidence type="ECO:0000313" key="2">
    <source>
        <dbReference type="Proteomes" id="UP000499080"/>
    </source>
</evidence>
<keyword evidence="2" id="KW-1185">Reference proteome</keyword>
<gene>
    <name evidence="1" type="ORF">AVEN_249534_1</name>
</gene>
<organism evidence="1 2">
    <name type="scientific">Araneus ventricosus</name>
    <name type="common">Orbweaver spider</name>
    <name type="synonym">Epeira ventricosa</name>
    <dbReference type="NCBI Taxonomy" id="182803"/>
    <lineage>
        <taxon>Eukaryota</taxon>
        <taxon>Metazoa</taxon>
        <taxon>Ecdysozoa</taxon>
        <taxon>Arthropoda</taxon>
        <taxon>Chelicerata</taxon>
        <taxon>Arachnida</taxon>
        <taxon>Araneae</taxon>
        <taxon>Araneomorphae</taxon>
        <taxon>Entelegynae</taxon>
        <taxon>Araneoidea</taxon>
        <taxon>Araneidae</taxon>
        <taxon>Araneus</taxon>
    </lineage>
</organism>
<evidence type="ECO:0000313" key="1">
    <source>
        <dbReference type="EMBL" id="GBN42207.1"/>
    </source>
</evidence>
<dbReference type="AlphaFoldDB" id="A0A4Y2NW90"/>